<feature type="region of interest" description="Disordered" evidence="2">
    <location>
        <begin position="1718"/>
        <end position="1930"/>
    </location>
</feature>
<comment type="caution">
    <text evidence="3">The sequence shown here is derived from an EMBL/GenBank/DDBJ whole genome shotgun (WGS) entry which is preliminary data.</text>
</comment>
<feature type="compositionally biased region" description="Basic and acidic residues" evidence="2">
    <location>
        <begin position="903"/>
        <end position="914"/>
    </location>
</feature>
<dbReference type="RefSeq" id="XP_029226846.1">
    <property type="nucleotide sequence ID" value="XM_029373203.1"/>
</dbReference>
<sequence length="1947" mass="210959">MEGQKQEWSSAHAQLWTSFKRAQRRSDAAEPNSNISIETVTPVSSVFEQLPTLGRDVTSSILTEVTSHTRRDERVFSEELEDQIVGLIENGKTEASVRELLTAIIHLKNRVEKVNSEAVYRQDSLMQVANEALFQLSGQKHDDIAPEEMVTEGNEALGVIESRFFAVLIQVEKCKKTLKTIVENNGLNKTFSSEASMREMLDVLAPSRRLVSKFEGVDNEGNAILHQLMNILGLPADTSLEQAPDLAFKLMQELESLRLENDTNSMLLLQYERAALARFAACGVISPPTVGQERAALVSAEAFSSFANSDDPWIMDHLRSLVLVMTEVSKDFHLKVIPSWLLGGPTAASAEATLKYLRTSIDGARELVITLTDDLRKAKQSLIKMAQILSSDAHGSHEKSWTAMQEKPFPELLHALERVVGSLGEREDTANIPSATSHEGMLTTLMRIARWLPEKDQIQIEEVLHDVDRLTEYMEDAVKSLAMTSAAHDSMPLKVEKLASQIARLTDLPDEAGPKILDRASAASLVKAAEELRMWAAESSGSTRRPEDAIIQASLHELAQLLPTGLPPSSSVGDVRIHPPVRNILDMVQLLKRRLEQWMQEQQKQQLSGAHSRLEKNRLGELVRERSGQLVRVAKEILLGSGTSAEVEDILGALAAEGVNGAGAAADGGGAGGGSSGAGAGGAISSLVAVFDDLEERLKLVKLRHHRLSQAYAADKVRLDNLIQSSTTHAKRFARICASVGAICRSVGLDQVAARLEPEPKPEPKPEPASASSQLVLRPGQRKPRVAQPVSDVDILEALALIEECLSSNGAMAEAAKEKSELLRLQQEEERWQEETSTFRQAMQMILLRLAEAGRRVKSTLFMLGTDESAEDEVVEGVIREQQRRRAEEERGTDHSGGAQGEEQQREQREQQKTSEESLALLLQKFGRWATRLQEAAEDHLYTQQKLHKYFADVHCFFCPAAHAAVVQNATDENLIDIDTTLMQFADGILPVLDRAVAGARSSAGNSSAAEKGEGGEDGVRSKALSTLLQDAPTNCVSQTDRRLVRLYESVGKLRTVVDGLLSVRYLSIPSARRRRGGGAADELRFDDAWGDSYVELDVGKLKGTAATRTEAGDDDAPTVNDDGLLRTLETNIRSVHQALGKFSTNYKLAVILVQKDIDMMQQFIASMLEPYSELDVDRVFKQDPAVLKEMCTLLTERTTRQRGCYFFNRVGGEGPCLWATALEQLSLGFVGILEKLRKRTQLAMELRDIVEDAVDICAAYINWVELGAGAGAVAVAALRPLPPEVLEACVREPDDADAAEEPLGPSTPPPQRQQRGDGKVAKPPLPPNAPRPKVSHFLEDAVILKVMAHMFQMAQEAANGGLREQGSGSGGEKEKAAAAREGAGAGGERGAAHGDDMQQLEEQMQLLREAAAVAEQRAASTLEDCKRMEQERDKALSEAAVSRAELRRWRRIYGIAEDAPAPASLQEQPQAHKPPLVYPAAPTGAVVAVLTPEQRAPRPALEADSGASSPGCLGKEALLLQLAQSMKELTEELRGASRRGVMPPYRTTPPAAGGAVAEPPRREGAPQAPAKQPRRHTSPRSSGLVRSPKEVVGDAPPGGSLSPRSASSSSPLPPSGRESPLPPGRDARPHTMLHSQQQRAARHESAPAPCKSVVVSQRGPTYSSLARTHSSTATGDARGPSAPRYQPDHHRGEFFNECEICCRHHCSRHPARSALAPPLASSLGRRPATAAFSRPRGPTPSPRRQSQQEAVSITTHRGQRDRSASARGTARMSTSSAQSIPLPSAAKGDTRHHAAVREHPAAVAHDDEDAHPDHNHPGGPGPTRRSGSLLSPSTSTVLSPESISDPAEAREARHRPGAVVPPLQGVHGGVASSLGGSLETIRHHSAPRNSPHPARHGAGRPVQQRPTGSASKPATRTPHSANLRSDAVRKLADIVARTKLSGKEEL</sequence>
<accession>A0A3R7KQQ9</accession>
<evidence type="ECO:0000256" key="1">
    <source>
        <dbReference type="SAM" id="Coils"/>
    </source>
</evidence>
<feature type="region of interest" description="Disordered" evidence="2">
    <location>
        <begin position="757"/>
        <end position="783"/>
    </location>
</feature>
<feature type="compositionally biased region" description="Basic and acidic residues" evidence="2">
    <location>
        <begin position="878"/>
        <end position="894"/>
    </location>
</feature>
<feature type="compositionally biased region" description="Low complexity" evidence="2">
    <location>
        <begin position="1823"/>
        <end position="1843"/>
    </location>
</feature>
<feature type="compositionally biased region" description="Polar residues" evidence="2">
    <location>
        <begin position="1905"/>
        <end position="1924"/>
    </location>
</feature>
<proteinExistence type="predicted"/>
<dbReference type="Proteomes" id="UP000284403">
    <property type="component" value="Unassembled WGS sequence"/>
</dbReference>
<evidence type="ECO:0000313" key="4">
    <source>
        <dbReference type="Proteomes" id="UP000284403"/>
    </source>
</evidence>
<feature type="region of interest" description="Disordered" evidence="2">
    <location>
        <begin position="873"/>
        <end position="914"/>
    </location>
</feature>
<dbReference type="EMBL" id="MKKU01000401">
    <property type="protein sequence ID" value="RNF13537.1"/>
    <property type="molecule type" value="Genomic_DNA"/>
</dbReference>
<evidence type="ECO:0000313" key="3">
    <source>
        <dbReference type="EMBL" id="RNF13537.1"/>
    </source>
</evidence>
<protein>
    <submittedName>
        <fullName evidence="3">Uncharacterized protein</fullName>
    </submittedName>
</protein>
<dbReference type="OrthoDB" id="273104at2759"/>
<feature type="compositionally biased region" description="Low complexity" evidence="2">
    <location>
        <begin position="1598"/>
        <end position="1620"/>
    </location>
</feature>
<feature type="region of interest" description="Disordered" evidence="2">
    <location>
        <begin position="1532"/>
        <end position="1689"/>
    </location>
</feature>
<feature type="compositionally biased region" description="Polar residues" evidence="2">
    <location>
        <begin position="1772"/>
        <end position="1782"/>
    </location>
</feature>
<dbReference type="GeneID" id="40319935"/>
<name>A0A3R7KQQ9_9TRYP</name>
<feature type="compositionally biased region" description="Basic and acidic residues" evidence="2">
    <location>
        <begin position="757"/>
        <end position="766"/>
    </location>
</feature>
<feature type="region of interest" description="Disordered" evidence="2">
    <location>
        <begin position="1360"/>
        <end position="1396"/>
    </location>
</feature>
<keyword evidence="4" id="KW-1185">Reference proteome</keyword>
<feature type="coiled-coil region" evidence="1">
    <location>
        <begin position="1398"/>
        <end position="1446"/>
    </location>
</feature>
<evidence type="ECO:0000256" key="2">
    <source>
        <dbReference type="SAM" id="MobiDB-lite"/>
    </source>
</evidence>
<feature type="compositionally biased region" description="Polar residues" evidence="2">
    <location>
        <begin position="1655"/>
        <end position="1675"/>
    </location>
</feature>
<feature type="compositionally biased region" description="Low complexity" evidence="2">
    <location>
        <begin position="1550"/>
        <end position="1559"/>
    </location>
</feature>
<feature type="region of interest" description="Disordered" evidence="2">
    <location>
        <begin position="1297"/>
        <end position="1334"/>
    </location>
</feature>
<feature type="coiled-coil region" evidence="1">
    <location>
        <begin position="808"/>
        <end position="835"/>
    </location>
</feature>
<feature type="compositionally biased region" description="Basic and acidic residues" evidence="2">
    <location>
        <begin position="1789"/>
        <end position="1801"/>
    </location>
</feature>
<organism evidence="3 4">
    <name type="scientific">Trypanosoma conorhini</name>
    <dbReference type="NCBI Taxonomy" id="83891"/>
    <lineage>
        <taxon>Eukaryota</taxon>
        <taxon>Discoba</taxon>
        <taxon>Euglenozoa</taxon>
        <taxon>Kinetoplastea</taxon>
        <taxon>Metakinetoplastina</taxon>
        <taxon>Trypanosomatida</taxon>
        <taxon>Trypanosomatidae</taxon>
        <taxon>Trypanosoma</taxon>
    </lineage>
</organism>
<gene>
    <name evidence="3" type="ORF">Tco025E_06324</name>
</gene>
<reference evidence="3 4" key="1">
    <citation type="journal article" date="2018" name="BMC Genomics">
        <title>Genomic comparison of Trypanosoma conorhini and Trypanosoma rangeli to Trypanosoma cruzi strains of high and low virulence.</title>
        <authorList>
            <person name="Bradwell K.R."/>
            <person name="Koparde V.N."/>
            <person name="Matveyev A.V."/>
            <person name="Serrano M.G."/>
            <person name="Alves J.M."/>
            <person name="Parikh H."/>
            <person name="Huang B."/>
            <person name="Lee V."/>
            <person name="Espinosa-Alvarez O."/>
            <person name="Ortiz P.A."/>
            <person name="Costa-Martins A.G."/>
            <person name="Teixeira M.M."/>
            <person name="Buck G.A."/>
        </authorList>
    </citation>
    <scope>NUCLEOTIDE SEQUENCE [LARGE SCALE GENOMIC DNA]</scope>
    <source>
        <strain evidence="3 4">025E</strain>
    </source>
</reference>
<keyword evidence="1" id="KW-0175">Coiled coil</keyword>